<feature type="compositionally biased region" description="Low complexity" evidence="1">
    <location>
        <begin position="184"/>
        <end position="196"/>
    </location>
</feature>
<feature type="compositionally biased region" description="Basic residues" evidence="1">
    <location>
        <begin position="302"/>
        <end position="315"/>
    </location>
</feature>
<protein>
    <submittedName>
        <fullName evidence="2">Uncharacterized protein</fullName>
    </submittedName>
</protein>
<proteinExistence type="predicted"/>
<feature type="compositionally biased region" description="Basic and acidic residues" evidence="1">
    <location>
        <begin position="263"/>
        <end position="283"/>
    </location>
</feature>
<evidence type="ECO:0000313" key="3">
    <source>
        <dbReference type="Proteomes" id="UP000028837"/>
    </source>
</evidence>
<organism evidence="2 3">
    <name type="scientific">Toxoplasma gondii GAB2-2007-GAL-DOM2</name>
    <dbReference type="NCBI Taxonomy" id="1130820"/>
    <lineage>
        <taxon>Eukaryota</taxon>
        <taxon>Sar</taxon>
        <taxon>Alveolata</taxon>
        <taxon>Apicomplexa</taxon>
        <taxon>Conoidasida</taxon>
        <taxon>Coccidia</taxon>
        <taxon>Eucoccidiorida</taxon>
        <taxon>Eimeriorina</taxon>
        <taxon>Sarcocystidae</taxon>
        <taxon>Toxoplasma</taxon>
    </lineage>
</organism>
<dbReference type="AlphaFoldDB" id="A0A086KFV5"/>
<dbReference type="Proteomes" id="UP000028837">
    <property type="component" value="Unassembled WGS sequence"/>
</dbReference>
<dbReference type="OrthoDB" id="445277at2759"/>
<feature type="region of interest" description="Disordered" evidence="1">
    <location>
        <begin position="1"/>
        <end position="494"/>
    </location>
</feature>
<reference evidence="2 3" key="1">
    <citation type="submission" date="2014-02" db="EMBL/GenBank/DDBJ databases">
        <authorList>
            <person name="Sibley D."/>
            <person name="Venepally P."/>
            <person name="Karamycheva S."/>
            <person name="Hadjithomas M."/>
            <person name="Khan A."/>
            <person name="Brunk B."/>
            <person name="Roos D."/>
            <person name="Caler E."/>
            <person name="Lorenzi H."/>
        </authorList>
    </citation>
    <scope>NUCLEOTIDE SEQUENCE [LARGE SCALE GENOMIC DNA]</scope>
    <source>
        <strain evidence="2 3">GAB2-2007-GAL-DOM2</strain>
    </source>
</reference>
<accession>A0A086KFV5</accession>
<dbReference type="VEuPathDB" id="ToxoDB:TGDOM2_272190"/>
<feature type="compositionally biased region" description="Basic and acidic residues" evidence="1">
    <location>
        <begin position="200"/>
        <end position="237"/>
    </location>
</feature>
<evidence type="ECO:0000313" key="2">
    <source>
        <dbReference type="EMBL" id="KFG43273.1"/>
    </source>
</evidence>
<feature type="compositionally biased region" description="Low complexity" evidence="1">
    <location>
        <begin position="23"/>
        <end position="32"/>
    </location>
</feature>
<feature type="compositionally biased region" description="Basic and acidic residues" evidence="1">
    <location>
        <begin position="149"/>
        <end position="161"/>
    </location>
</feature>
<feature type="compositionally biased region" description="Basic and acidic residues" evidence="1">
    <location>
        <begin position="395"/>
        <end position="412"/>
    </location>
</feature>
<comment type="caution">
    <text evidence="2">The sequence shown here is derived from an EMBL/GenBank/DDBJ whole genome shotgun (WGS) entry which is preliminary data.</text>
</comment>
<sequence>MEFEASLSSFPVERGANRENDGSPRPSSSSDSPVKERGMQRPSYLRFVRSCLPKERAIRPPALSPSSFSRSSSSSSSSSRHSSSCSSSFDSSSASAAHPAGFPRVRRDSAPLSQPVWTPDGGLRGGTGRLRLRASGRGNSSASIEEGEEDRRSRFKDEERRKAPRRRRCLSGSAKGERGDDLIADASSDSDVGGASRQQADLREGRRFRRRENPSEERRLGRHESRGGRPDSHESRRGRARRSRSTSQSAGRVYSVDSDSSEEEKQTDPWRRSRGRRATEKKARPASGDKATVLSPSSTGRPRSHSPHKRSRGRMRSVESSPDSLSPAPHSEADASSESEETGASSKRRERSPSLPPPAPRNPLFAAYDRESYQKLKRRRREASDTRRGRRHHAGKEAHRDQWRHDRFHERSPSPQRVRPPTVWNTRKGQWRSLAGGVYIPPSMEEVEELKEELSRYRPSPRGYDRSPSKPERRRRTSDDSSLSPVRRGSPVYE</sequence>
<feature type="compositionally biased region" description="Low complexity" evidence="1">
    <location>
        <begin position="64"/>
        <end position="100"/>
    </location>
</feature>
<dbReference type="EMBL" id="AHZU02000536">
    <property type="protein sequence ID" value="KFG43273.1"/>
    <property type="molecule type" value="Genomic_DNA"/>
</dbReference>
<evidence type="ECO:0000256" key="1">
    <source>
        <dbReference type="SAM" id="MobiDB-lite"/>
    </source>
</evidence>
<name>A0A086KFV5_TOXGO</name>
<gene>
    <name evidence="2" type="ORF">TGDOM2_272190</name>
</gene>